<name>A0ABR9QXT4_9FIRM</name>
<dbReference type="Proteomes" id="UP001516588">
    <property type="component" value="Unassembled WGS sequence"/>
</dbReference>
<dbReference type="InterPro" id="IPR002123">
    <property type="entry name" value="Plipid/glycerol_acylTrfase"/>
</dbReference>
<evidence type="ECO:0000256" key="3">
    <source>
        <dbReference type="ARBA" id="ARBA00022516"/>
    </source>
</evidence>
<dbReference type="RefSeq" id="WP_226385210.1">
    <property type="nucleotide sequence ID" value="NZ_JADCKA010000006.1"/>
</dbReference>
<organism evidence="9 10">
    <name type="scientific">Gallibacter intestinalis</name>
    <dbReference type="NCBI Taxonomy" id="2779356"/>
    <lineage>
        <taxon>Bacteria</taxon>
        <taxon>Bacillati</taxon>
        <taxon>Bacillota</taxon>
        <taxon>Clostridia</taxon>
        <taxon>Eubacteriales</taxon>
        <taxon>Eubacteriaceae</taxon>
        <taxon>Gallibacter</taxon>
    </lineage>
</organism>
<evidence type="ECO:0000256" key="5">
    <source>
        <dbReference type="ARBA" id="ARBA00023098"/>
    </source>
</evidence>
<dbReference type="PANTHER" id="PTHR10434:SF64">
    <property type="entry name" value="1-ACYL-SN-GLYCEROL-3-PHOSPHATE ACYLTRANSFERASE-RELATED"/>
    <property type="match status" value="1"/>
</dbReference>
<keyword evidence="3 7" id="KW-0444">Lipid biosynthesis</keyword>
<dbReference type="SUPFAM" id="SSF69593">
    <property type="entry name" value="Glycerol-3-phosphate (1)-acyltransferase"/>
    <property type="match status" value="1"/>
</dbReference>
<evidence type="ECO:0000256" key="4">
    <source>
        <dbReference type="ARBA" id="ARBA00022679"/>
    </source>
</evidence>
<evidence type="ECO:0000313" key="10">
    <source>
        <dbReference type="Proteomes" id="UP001516588"/>
    </source>
</evidence>
<keyword evidence="6 7" id="KW-0012">Acyltransferase</keyword>
<evidence type="ECO:0000256" key="2">
    <source>
        <dbReference type="ARBA" id="ARBA00008655"/>
    </source>
</evidence>
<comment type="similarity">
    <text evidence="2 7">Belongs to the 1-acyl-sn-glycerol-3-phosphate acyltransferase family.</text>
</comment>
<evidence type="ECO:0000256" key="1">
    <source>
        <dbReference type="ARBA" id="ARBA00005189"/>
    </source>
</evidence>
<keyword evidence="7" id="KW-1208">Phospholipid metabolism</keyword>
<dbReference type="GO" id="GO:0016746">
    <property type="term" value="F:acyltransferase activity"/>
    <property type="evidence" value="ECO:0007669"/>
    <property type="project" value="UniProtKB-KW"/>
</dbReference>
<comment type="caution">
    <text evidence="9">The sequence shown here is derived from an EMBL/GenBank/DDBJ whole genome shotgun (WGS) entry which is preliminary data.</text>
</comment>
<comment type="domain">
    <text evidence="7">The HXXXXD motif is essential for acyltransferase activity and may constitute the binding site for the phosphate moiety of the glycerol-3-phosphate.</text>
</comment>
<keyword evidence="5 7" id="KW-0443">Lipid metabolism</keyword>
<sequence length="245" mass="27446">MKIFRNIPGAVKVYSNLRYLNGFKREIDDARAKGDQEREMENICYAISTWGDKLSKSLGMDIKVYGKENLPEKGPVVFMSNHQGYADILALCAAIDTVQFGFVAKKELAKIPLYGKWMDRIRSVMMDRDNPKESLKAITKGIGLLKKGYSLVIFPEGTRSKGGPMIDFKPGSMKLATKPKVPIIPVSIEGSYKIFEERGIISPGTVKVMFHPAIPTDDLPKDSEKHLNDKVHDIIKSGVEELRNQ</sequence>
<dbReference type="Pfam" id="PF01553">
    <property type="entry name" value="Acyltransferase"/>
    <property type="match status" value="1"/>
</dbReference>
<reference evidence="9 10" key="1">
    <citation type="submission" date="2020-10" db="EMBL/GenBank/DDBJ databases">
        <title>ChiBAC.</title>
        <authorList>
            <person name="Zenner C."/>
            <person name="Hitch T.C.A."/>
            <person name="Clavel T."/>
        </authorList>
    </citation>
    <scope>NUCLEOTIDE SEQUENCE [LARGE SCALE GENOMIC DNA]</scope>
    <source>
        <strain evidence="9 10">DSM 108706</strain>
    </source>
</reference>
<dbReference type="PANTHER" id="PTHR10434">
    <property type="entry name" value="1-ACYL-SN-GLYCEROL-3-PHOSPHATE ACYLTRANSFERASE"/>
    <property type="match status" value="1"/>
</dbReference>
<comment type="pathway">
    <text evidence="1">Lipid metabolism.</text>
</comment>
<protein>
    <recommendedName>
        <fullName evidence="7">1-acyl-sn-glycerol-3-phosphate acyltransferase</fullName>
        <ecNumber evidence="7">2.3.1.51</ecNumber>
    </recommendedName>
</protein>
<keyword evidence="10" id="KW-1185">Reference proteome</keyword>
<keyword evidence="7" id="KW-0594">Phospholipid biosynthesis</keyword>
<evidence type="ECO:0000259" key="8">
    <source>
        <dbReference type="SMART" id="SM00563"/>
    </source>
</evidence>
<evidence type="ECO:0000256" key="7">
    <source>
        <dbReference type="RuleBase" id="RU361267"/>
    </source>
</evidence>
<proteinExistence type="inferred from homology"/>
<dbReference type="CDD" id="cd07989">
    <property type="entry name" value="LPLAT_AGPAT-like"/>
    <property type="match status" value="1"/>
</dbReference>
<evidence type="ECO:0000256" key="6">
    <source>
        <dbReference type="ARBA" id="ARBA00023315"/>
    </source>
</evidence>
<accession>A0ABR9QXT4</accession>
<dbReference type="SMART" id="SM00563">
    <property type="entry name" value="PlsC"/>
    <property type="match status" value="1"/>
</dbReference>
<dbReference type="EMBL" id="JADCKA010000006">
    <property type="protein sequence ID" value="MBE5035562.1"/>
    <property type="molecule type" value="Genomic_DNA"/>
</dbReference>
<gene>
    <name evidence="9" type="ORF">INF20_04605</name>
</gene>
<dbReference type="NCBIfam" id="TIGR00530">
    <property type="entry name" value="AGP_acyltrn"/>
    <property type="match status" value="1"/>
</dbReference>
<keyword evidence="4 7" id="KW-0808">Transferase</keyword>
<dbReference type="EC" id="2.3.1.51" evidence="7"/>
<feature type="domain" description="Phospholipid/glycerol acyltransferase" evidence="8">
    <location>
        <begin position="76"/>
        <end position="191"/>
    </location>
</feature>
<comment type="catalytic activity">
    <reaction evidence="7">
        <text>a 1-acyl-sn-glycero-3-phosphate + an acyl-CoA = a 1,2-diacyl-sn-glycero-3-phosphate + CoA</text>
        <dbReference type="Rhea" id="RHEA:19709"/>
        <dbReference type="ChEBI" id="CHEBI:57287"/>
        <dbReference type="ChEBI" id="CHEBI:57970"/>
        <dbReference type="ChEBI" id="CHEBI:58342"/>
        <dbReference type="ChEBI" id="CHEBI:58608"/>
        <dbReference type="EC" id="2.3.1.51"/>
    </reaction>
</comment>
<evidence type="ECO:0000313" key="9">
    <source>
        <dbReference type="EMBL" id="MBE5035562.1"/>
    </source>
</evidence>
<dbReference type="InterPro" id="IPR004552">
    <property type="entry name" value="AGP_acyltrans"/>
</dbReference>